<reference evidence="2" key="1">
    <citation type="submission" date="2018-10" db="EMBL/GenBank/DDBJ databases">
        <title>FDA dAtabase for Regulatory Grade micrObial Sequences (FDA-ARGOS): Supporting development and validation of Infectious Disease Dx tests.</title>
        <authorList>
            <person name="Kerrigan L."/>
            <person name="Tallon L."/>
            <person name="Sadzewicz L."/>
            <person name="Sengamalay N."/>
            <person name="Ott S."/>
            <person name="Godinez A."/>
            <person name="Nagaraj S."/>
            <person name="Vavikolanu K."/>
            <person name="Nadendla S."/>
            <person name="George J."/>
            <person name="Sichtig H."/>
        </authorList>
    </citation>
    <scope>NUCLEOTIDE SEQUENCE [LARGE SCALE GENOMIC DNA]</scope>
    <source>
        <strain evidence="2">FDAARGOS_311</strain>
    </source>
</reference>
<dbReference type="VEuPathDB" id="FungiDB:M747DRAFT_250661"/>
<accession>A0A254UEC3</accession>
<dbReference type="VEuPathDB" id="FungiDB:An08g06890"/>
<dbReference type="AlphaFoldDB" id="A0A254UEC3"/>
<name>A0A254UEC3_ASPNG</name>
<sequence length="296" mass="32390">MSDVYAENLQRDAEESRRLDEQFDLLSENLGYLIHPGILRSLRQSNSSPIKIADLATGTARFLRQVAESTDPILANAVLDGSDLSASQFPAPSSLPSNIHLRVQDVRAPVPREWEGCYDLVHVRQIAAGLAPDEWLPVVANLARLLKPGGAIQWEECNFSNVVHLRGGEGDGMSCTVGAARSLGQMFRTGLMTHFCHGWDRLDTAMAAAGLERIVADMVGSDRVPHTRRALTLNGMHVISRWAIAKAQAGNLRDPAGRLVSLDEVQALADQAMRDIESGCYVRFDIHAAWGFKPMA</sequence>
<dbReference type="PANTHER" id="PTHR43591">
    <property type="entry name" value="METHYLTRANSFERASE"/>
    <property type="match status" value="1"/>
</dbReference>
<evidence type="ECO:0000313" key="2">
    <source>
        <dbReference type="Proteomes" id="UP000197666"/>
    </source>
</evidence>
<dbReference type="VEuPathDB" id="FungiDB:ATCC64974_86920"/>
<gene>
    <name evidence="1" type="ORF">CAN33_0028680</name>
</gene>
<organism evidence="1 2">
    <name type="scientific">Aspergillus niger</name>
    <dbReference type="NCBI Taxonomy" id="5061"/>
    <lineage>
        <taxon>Eukaryota</taxon>
        <taxon>Fungi</taxon>
        <taxon>Dikarya</taxon>
        <taxon>Ascomycota</taxon>
        <taxon>Pezizomycotina</taxon>
        <taxon>Eurotiomycetes</taxon>
        <taxon>Eurotiomycetidae</taxon>
        <taxon>Eurotiales</taxon>
        <taxon>Aspergillaceae</taxon>
        <taxon>Aspergillus</taxon>
        <taxon>Aspergillus subgen. Circumdati</taxon>
    </lineage>
</organism>
<dbReference type="GO" id="GO:0008168">
    <property type="term" value="F:methyltransferase activity"/>
    <property type="evidence" value="ECO:0007669"/>
    <property type="project" value="UniProtKB-KW"/>
</dbReference>
<evidence type="ECO:0000313" key="1">
    <source>
        <dbReference type="EMBL" id="TPR04227.1"/>
    </source>
</evidence>
<dbReference type="CDD" id="cd02440">
    <property type="entry name" value="AdoMet_MTases"/>
    <property type="match status" value="1"/>
</dbReference>
<dbReference type="PANTHER" id="PTHR43591:SF50">
    <property type="entry name" value="METHYLTRANSFERASE DOMAIN-CONTAINING PROTEIN-RELATED"/>
    <property type="match status" value="1"/>
</dbReference>
<proteinExistence type="predicted"/>
<dbReference type="EMBL" id="NKJJ02000002">
    <property type="protein sequence ID" value="TPR04227.1"/>
    <property type="molecule type" value="Genomic_DNA"/>
</dbReference>
<keyword evidence="1" id="KW-0489">Methyltransferase</keyword>
<dbReference type="Gene3D" id="3.40.50.150">
    <property type="entry name" value="Vaccinia Virus protein VP39"/>
    <property type="match status" value="1"/>
</dbReference>
<protein>
    <submittedName>
        <fullName evidence="1">O-methyltransferase family protein</fullName>
    </submittedName>
</protein>
<keyword evidence="1" id="KW-0808">Transferase</keyword>
<dbReference type="Proteomes" id="UP000197666">
    <property type="component" value="Unassembled WGS sequence"/>
</dbReference>
<dbReference type="SUPFAM" id="SSF53335">
    <property type="entry name" value="S-adenosyl-L-methionine-dependent methyltransferases"/>
    <property type="match status" value="1"/>
</dbReference>
<dbReference type="InterPro" id="IPR029063">
    <property type="entry name" value="SAM-dependent_MTases_sf"/>
</dbReference>
<comment type="caution">
    <text evidence="1">The sequence shown here is derived from an EMBL/GenBank/DDBJ whole genome shotgun (WGS) entry which is preliminary data.</text>
</comment>
<dbReference type="GO" id="GO:0032259">
    <property type="term" value="P:methylation"/>
    <property type="evidence" value="ECO:0007669"/>
    <property type="project" value="UniProtKB-KW"/>
</dbReference>
<dbReference type="VEuPathDB" id="FungiDB:ASPNIDRAFT2_1167439"/>